<dbReference type="HOGENOM" id="CLU_941488_0_0_1"/>
<gene>
    <name evidence="2" type="ORF">GUITHDRAFT_104105</name>
</gene>
<accession>L1JPX0</accession>
<name>L1JPX0_GUITC</name>
<dbReference type="OrthoDB" id="424794at2759"/>
<dbReference type="AlphaFoldDB" id="L1JPX0"/>
<dbReference type="OMA" id="WDEERIE"/>
<dbReference type="PANTHER" id="PTHR21600">
    <property type="entry name" value="MITOCHONDRIAL RNA PSEUDOURIDINE SYNTHASE"/>
    <property type="match status" value="1"/>
</dbReference>
<dbReference type="GO" id="GO:0009982">
    <property type="term" value="F:pseudouridine synthase activity"/>
    <property type="evidence" value="ECO:0007669"/>
    <property type="project" value="InterPro"/>
</dbReference>
<evidence type="ECO:0000313" key="4">
    <source>
        <dbReference type="Proteomes" id="UP000011087"/>
    </source>
</evidence>
<dbReference type="KEGG" id="gtt:GUITHDRAFT_104105"/>
<sequence length="296" mass="33241">MLWAKSSNKVIMEETGMDGKLVKELVKFGAVYTGPPQDAMDKKQSPVKAVRTMQDVELLPGSYVRVHAQPKRCLSVYKIDWSARVIRESQDFIVIDKPPGVPSLTTIDNGVECVMSQVEKMRNISLMPTSRLDVCTAGVLIFAKTRDFCLKTNKAMSERRCDKVYLLLSERELPRGEDLRSRQDLQEEGWQDAVLEILDCRCLLTFLQPFDLKQQGGRRKVFEYSVRLITGRTHQIRLQFAALGAPVLGDTRYTPAAGLLFQSVDDAIGDGSRVFGPDPDVIFLQARREGAGRGRS</sequence>
<dbReference type="CDD" id="cd02869">
    <property type="entry name" value="PseudoU_synth_RluA_like"/>
    <property type="match status" value="1"/>
</dbReference>
<dbReference type="InterPro" id="IPR050188">
    <property type="entry name" value="RluA_PseudoU_synthase"/>
</dbReference>
<keyword evidence="4" id="KW-1185">Reference proteome</keyword>
<proteinExistence type="predicted"/>
<dbReference type="SUPFAM" id="SSF55120">
    <property type="entry name" value="Pseudouridine synthase"/>
    <property type="match status" value="1"/>
</dbReference>
<reference evidence="2 4" key="1">
    <citation type="journal article" date="2012" name="Nature">
        <title>Algal genomes reveal evolutionary mosaicism and the fate of nucleomorphs.</title>
        <authorList>
            <consortium name="DOE Joint Genome Institute"/>
            <person name="Curtis B.A."/>
            <person name="Tanifuji G."/>
            <person name="Burki F."/>
            <person name="Gruber A."/>
            <person name="Irimia M."/>
            <person name="Maruyama S."/>
            <person name="Arias M.C."/>
            <person name="Ball S.G."/>
            <person name="Gile G.H."/>
            <person name="Hirakawa Y."/>
            <person name="Hopkins J.F."/>
            <person name="Kuo A."/>
            <person name="Rensing S.A."/>
            <person name="Schmutz J."/>
            <person name="Symeonidi A."/>
            <person name="Elias M."/>
            <person name="Eveleigh R.J."/>
            <person name="Herman E.K."/>
            <person name="Klute M.J."/>
            <person name="Nakayama T."/>
            <person name="Obornik M."/>
            <person name="Reyes-Prieto A."/>
            <person name="Armbrust E.V."/>
            <person name="Aves S.J."/>
            <person name="Beiko R.G."/>
            <person name="Coutinho P."/>
            <person name="Dacks J.B."/>
            <person name="Durnford D.G."/>
            <person name="Fast N.M."/>
            <person name="Green B.R."/>
            <person name="Grisdale C.J."/>
            <person name="Hempel F."/>
            <person name="Henrissat B."/>
            <person name="Hoppner M.P."/>
            <person name="Ishida K."/>
            <person name="Kim E."/>
            <person name="Koreny L."/>
            <person name="Kroth P.G."/>
            <person name="Liu Y."/>
            <person name="Malik S.B."/>
            <person name="Maier U.G."/>
            <person name="McRose D."/>
            <person name="Mock T."/>
            <person name="Neilson J.A."/>
            <person name="Onodera N.T."/>
            <person name="Poole A.M."/>
            <person name="Pritham E.J."/>
            <person name="Richards T.A."/>
            <person name="Rocap G."/>
            <person name="Roy S.W."/>
            <person name="Sarai C."/>
            <person name="Schaack S."/>
            <person name="Shirato S."/>
            <person name="Slamovits C.H."/>
            <person name="Spencer D.F."/>
            <person name="Suzuki S."/>
            <person name="Worden A.Z."/>
            <person name="Zauner S."/>
            <person name="Barry K."/>
            <person name="Bell C."/>
            <person name="Bharti A.K."/>
            <person name="Crow J.A."/>
            <person name="Grimwood J."/>
            <person name="Kramer R."/>
            <person name="Lindquist E."/>
            <person name="Lucas S."/>
            <person name="Salamov A."/>
            <person name="McFadden G.I."/>
            <person name="Lane C.E."/>
            <person name="Keeling P.J."/>
            <person name="Gray M.W."/>
            <person name="Grigoriev I.V."/>
            <person name="Archibald J.M."/>
        </authorList>
    </citation>
    <scope>NUCLEOTIDE SEQUENCE</scope>
    <source>
        <strain evidence="2 4">CCMP2712</strain>
    </source>
</reference>
<evidence type="ECO:0000313" key="3">
    <source>
        <dbReference type="EnsemblProtists" id="EKX50294"/>
    </source>
</evidence>
<dbReference type="InterPro" id="IPR006145">
    <property type="entry name" value="PsdUridine_synth_RsuA/RluA"/>
</dbReference>
<organism evidence="2">
    <name type="scientific">Guillardia theta (strain CCMP2712)</name>
    <name type="common">Cryptophyte</name>
    <dbReference type="NCBI Taxonomy" id="905079"/>
    <lineage>
        <taxon>Eukaryota</taxon>
        <taxon>Cryptophyceae</taxon>
        <taxon>Pyrenomonadales</taxon>
        <taxon>Geminigeraceae</taxon>
        <taxon>Guillardia</taxon>
    </lineage>
</organism>
<protein>
    <recommendedName>
        <fullName evidence="1">Pseudouridine synthase RsuA/RluA-like domain-containing protein</fullName>
    </recommendedName>
</protein>
<dbReference type="GeneID" id="17306798"/>
<dbReference type="Proteomes" id="UP000011087">
    <property type="component" value="Unassembled WGS sequence"/>
</dbReference>
<dbReference type="EnsemblProtists" id="EKX50294">
    <property type="protein sequence ID" value="EKX50294"/>
    <property type="gene ID" value="GUITHDRAFT_104105"/>
</dbReference>
<feature type="domain" description="Pseudouridine synthase RsuA/RluA-like" evidence="1">
    <location>
        <begin position="91"/>
        <end position="242"/>
    </location>
</feature>
<dbReference type="eggNOG" id="KOG1919">
    <property type="taxonomic scope" value="Eukaryota"/>
</dbReference>
<dbReference type="STRING" id="905079.L1JPX0"/>
<dbReference type="InterPro" id="IPR020103">
    <property type="entry name" value="PsdUridine_synth_cat_dom_sf"/>
</dbReference>
<dbReference type="PaxDb" id="55529-EKX50294"/>
<reference evidence="3" key="3">
    <citation type="submission" date="2016-03" db="UniProtKB">
        <authorList>
            <consortium name="EnsemblProtists"/>
        </authorList>
    </citation>
    <scope>IDENTIFICATION</scope>
</reference>
<dbReference type="RefSeq" id="XP_005837274.1">
    <property type="nucleotide sequence ID" value="XM_005837217.1"/>
</dbReference>
<evidence type="ECO:0000313" key="2">
    <source>
        <dbReference type="EMBL" id="EKX50294.1"/>
    </source>
</evidence>
<evidence type="ECO:0000259" key="1">
    <source>
        <dbReference type="Pfam" id="PF00849"/>
    </source>
</evidence>
<dbReference type="PANTHER" id="PTHR21600:SF52">
    <property type="entry name" value="PSEUDOURIDINE SYNTHASE RSUA_RLUA-LIKE DOMAIN-CONTAINING PROTEIN"/>
    <property type="match status" value="1"/>
</dbReference>
<reference evidence="4" key="2">
    <citation type="submission" date="2012-11" db="EMBL/GenBank/DDBJ databases">
        <authorList>
            <person name="Kuo A."/>
            <person name="Curtis B.A."/>
            <person name="Tanifuji G."/>
            <person name="Burki F."/>
            <person name="Gruber A."/>
            <person name="Irimia M."/>
            <person name="Maruyama S."/>
            <person name="Arias M.C."/>
            <person name="Ball S.G."/>
            <person name="Gile G.H."/>
            <person name="Hirakawa Y."/>
            <person name="Hopkins J.F."/>
            <person name="Rensing S.A."/>
            <person name="Schmutz J."/>
            <person name="Symeonidi A."/>
            <person name="Elias M."/>
            <person name="Eveleigh R.J."/>
            <person name="Herman E.K."/>
            <person name="Klute M.J."/>
            <person name="Nakayama T."/>
            <person name="Obornik M."/>
            <person name="Reyes-Prieto A."/>
            <person name="Armbrust E.V."/>
            <person name="Aves S.J."/>
            <person name="Beiko R.G."/>
            <person name="Coutinho P."/>
            <person name="Dacks J.B."/>
            <person name="Durnford D.G."/>
            <person name="Fast N.M."/>
            <person name="Green B.R."/>
            <person name="Grisdale C."/>
            <person name="Hempe F."/>
            <person name="Henrissat B."/>
            <person name="Hoppner M.P."/>
            <person name="Ishida K.-I."/>
            <person name="Kim E."/>
            <person name="Koreny L."/>
            <person name="Kroth P.G."/>
            <person name="Liu Y."/>
            <person name="Malik S.-B."/>
            <person name="Maier U.G."/>
            <person name="McRose D."/>
            <person name="Mock T."/>
            <person name="Neilson J.A."/>
            <person name="Onodera N.T."/>
            <person name="Poole A.M."/>
            <person name="Pritham E.J."/>
            <person name="Richards T.A."/>
            <person name="Rocap G."/>
            <person name="Roy S.W."/>
            <person name="Sarai C."/>
            <person name="Schaack S."/>
            <person name="Shirato S."/>
            <person name="Slamovits C.H."/>
            <person name="Spencer D.F."/>
            <person name="Suzuki S."/>
            <person name="Worden A.Z."/>
            <person name="Zauner S."/>
            <person name="Barry K."/>
            <person name="Bell C."/>
            <person name="Bharti A.K."/>
            <person name="Crow J.A."/>
            <person name="Grimwood J."/>
            <person name="Kramer R."/>
            <person name="Lindquist E."/>
            <person name="Lucas S."/>
            <person name="Salamov A."/>
            <person name="McFadden G.I."/>
            <person name="Lane C.E."/>
            <person name="Keeling P.J."/>
            <person name="Gray M.W."/>
            <person name="Grigoriev I.V."/>
            <person name="Archibald J.M."/>
        </authorList>
    </citation>
    <scope>NUCLEOTIDE SEQUENCE</scope>
    <source>
        <strain evidence="4">CCMP2712</strain>
    </source>
</reference>
<dbReference type="Gene3D" id="3.30.2350.10">
    <property type="entry name" value="Pseudouridine synthase"/>
    <property type="match status" value="1"/>
</dbReference>
<dbReference type="GO" id="GO:0003723">
    <property type="term" value="F:RNA binding"/>
    <property type="evidence" value="ECO:0007669"/>
    <property type="project" value="InterPro"/>
</dbReference>
<dbReference type="GO" id="GO:0000455">
    <property type="term" value="P:enzyme-directed rRNA pseudouridine synthesis"/>
    <property type="evidence" value="ECO:0007669"/>
    <property type="project" value="TreeGrafter"/>
</dbReference>
<dbReference type="Pfam" id="PF00849">
    <property type="entry name" value="PseudoU_synth_2"/>
    <property type="match status" value="1"/>
</dbReference>
<dbReference type="EMBL" id="JH992979">
    <property type="protein sequence ID" value="EKX50294.1"/>
    <property type="molecule type" value="Genomic_DNA"/>
</dbReference>